<dbReference type="GO" id="GO:0008237">
    <property type="term" value="F:metallopeptidase activity"/>
    <property type="evidence" value="ECO:0007669"/>
    <property type="project" value="UniProtKB-KW"/>
</dbReference>
<evidence type="ECO:0000313" key="4">
    <source>
        <dbReference type="EMBL" id="QDL90446.1"/>
    </source>
</evidence>
<keyword evidence="4" id="KW-0645">Protease</keyword>
<feature type="transmembrane region" description="Helical" evidence="2">
    <location>
        <begin position="224"/>
        <end position="248"/>
    </location>
</feature>
<protein>
    <submittedName>
        <fullName evidence="4">CPBP family intramembrane metalloprotease</fullName>
    </submittedName>
</protein>
<dbReference type="EMBL" id="CP040818">
    <property type="protein sequence ID" value="QDL90446.1"/>
    <property type="molecule type" value="Genomic_DNA"/>
</dbReference>
<dbReference type="PANTHER" id="PTHR39430">
    <property type="entry name" value="MEMBRANE-ASSOCIATED PROTEASE-RELATED"/>
    <property type="match status" value="1"/>
</dbReference>
<keyword evidence="4" id="KW-0482">Metalloprotease</keyword>
<dbReference type="KEGG" id="ppru:FDP22_00735"/>
<dbReference type="GO" id="GO:0080120">
    <property type="term" value="P:CAAX-box protein maturation"/>
    <property type="evidence" value="ECO:0007669"/>
    <property type="project" value="UniProtKB-ARBA"/>
</dbReference>
<accession>A0A5B8FPM2</accession>
<dbReference type="PANTHER" id="PTHR39430:SF1">
    <property type="entry name" value="PROTEASE"/>
    <property type="match status" value="1"/>
</dbReference>
<feature type="compositionally biased region" description="Gly residues" evidence="1">
    <location>
        <begin position="503"/>
        <end position="517"/>
    </location>
</feature>
<dbReference type="OrthoDB" id="7171777at2"/>
<feature type="compositionally biased region" description="Low complexity" evidence="1">
    <location>
        <begin position="536"/>
        <end position="547"/>
    </location>
</feature>
<name>A0A5B8FPM2_9RHOB</name>
<dbReference type="GO" id="GO:0004175">
    <property type="term" value="F:endopeptidase activity"/>
    <property type="evidence" value="ECO:0007669"/>
    <property type="project" value="UniProtKB-ARBA"/>
</dbReference>
<organism evidence="4 5">
    <name type="scientific">Paroceanicella profunda</name>
    <dbReference type="NCBI Taxonomy" id="2579971"/>
    <lineage>
        <taxon>Bacteria</taxon>
        <taxon>Pseudomonadati</taxon>
        <taxon>Pseudomonadota</taxon>
        <taxon>Alphaproteobacteria</taxon>
        <taxon>Rhodobacterales</taxon>
        <taxon>Paracoccaceae</taxon>
        <taxon>Paroceanicella</taxon>
    </lineage>
</organism>
<feature type="region of interest" description="Disordered" evidence="1">
    <location>
        <begin position="1"/>
        <end position="65"/>
    </location>
</feature>
<dbReference type="InterPro" id="IPR003675">
    <property type="entry name" value="Rce1/LyrA-like_dom"/>
</dbReference>
<feature type="compositionally biased region" description="Low complexity" evidence="1">
    <location>
        <begin position="518"/>
        <end position="529"/>
    </location>
</feature>
<keyword evidence="2" id="KW-1133">Transmembrane helix</keyword>
<keyword evidence="5" id="KW-1185">Reference proteome</keyword>
<dbReference type="AlphaFoldDB" id="A0A5B8FPM2"/>
<keyword evidence="4" id="KW-0378">Hydrolase</keyword>
<feature type="region of interest" description="Disordered" evidence="1">
    <location>
        <begin position="374"/>
        <end position="560"/>
    </location>
</feature>
<keyword evidence="2" id="KW-0472">Membrane</keyword>
<feature type="transmembrane region" description="Helical" evidence="2">
    <location>
        <begin position="189"/>
        <end position="212"/>
    </location>
</feature>
<dbReference type="Proteomes" id="UP000305888">
    <property type="component" value="Chromosome"/>
</dbReference>
<evidence type="ECO:0000256" key="2">
    <source>
        <dbReference type="SAM" id="Phobius"/>
    </source>
</evidence>
<dbReference type="Pfam" id="PF02517">
    <property type="entry name" value="Rce1-like"/>
    <property type="match status" value="1"/>
</dbReference>
<evidence type="ECO:0000313" key="5">
    <source>
        <dbReference type="Proteomes" id="UP000305888"/>
    </source>
</evidence>
<feature type="transmembrane region" description="Helical" evidence="2">
    <location>
        <begin position="111"/>
        <end position="137"/>
    </location>
</feature>
<dbReference type="GO" id="GO:0006508">
    <property type="term" value="P:proteolysis"/>
    <property type="evidence" value="ECO:0007669"/>
    <property type="project" value="UniProtKB-KW"/>
</dbReference>
<feature type="transmembrane region" description="Helical" evidence="2">
    <location>
        <begin position="149"/>
        <end position="168"/>
    </location>
</feature>
<proteinExistence type="predicted"/>
<gene>
    <name evidence="4" type="ORF">FDP22_00735</name>
</gene>
<evidence type="ECO:0000259" key="3">
    <source>
        <dbReference type="Pfam" id="PF02517"/>
    </source>
</evidence>
<feature type="transmembrane region" description="Helical" evidence="2">
    <location>
        <begin position="347"/>
        <end position="368"/>
    </location>
</feature>
<sequence>MRAGQRAQAASSPADGNLTAPGPAATVEPRAQGRPRAPTARPAPCRAPAGRGLLRRTGHPPLANAPAPGARPHLVADLPMTAVSARQARRFPGLEGFIRPALPRSGPWRSLGATCLLAAGLLACSAASGVLAVVLTGAELRDGGRLGPLAQLCLLAGFLLTWPVLWGVMRLFHRRGPSTLLGPAPLVPAYLRGMAVMAAFALTGICIALLSIGAPQAGPGASPGMAAAVLLLLLVQTASEELVFRGYLLQQLAVRWRNPLGWALLPSVLFGLMHYTPSVPADAALMAMIRTGGLGLLLALVTARTGTLGAAMGIHFVNNVMAMLVVGSAESQLGLTLWQWPPMSFGLLDFVVMPLWLGVLGLACWKLLPVPTPQAAPARPGAPSTGTAAGHPLPPEGQAPAGAADTPVPWEEDTPAAGPCEATAHLPPAPETGRAGRRPEGGIVPDPDLPARQPGTGIATDPGPSARQPEGGIAPDPDPSTRRPEGGIADPGLPARQPEAGVTPGGKAHGLAPGGPGAAQAGAPATPEAGRADGRPAAVTPEAETPARWPAAGEERTPGG</sequence>
<keyword evidence="2" id="KW-0812">Transmembrane</keyword>
<feature type="compositionally biased region" description="Low complexity" evidence="1">
    <location>
        <begin position="29"/>
        <end position="52"/>
    </location>
</feature>
<feature type="domain" description="CAAX prenyl protease 2/Lysostaphin resistance protein A-like" evidence="3">
    <location>
        <begin position="226"/>
        <end position="321"/>
    </location>
</feature>
<reference evidence="4 5" key="1">
    <citation type="submission" date="2019-06" db="EMBL/GenBank/DDBJ databases">
        <title>Genome sequence of Rhodobacteraceae bacterium D4M1.</title>
        <authorList>
            <person name="Cao J."/>
        </authorList>
    </citation>
    <scope>NUCLEOTIDE SEQUENCE [LARGE SCALE GENOMIC DNA]</scope>
    <source>
        <strain evidence="4 5">D4M1</strain>
    </source>
</reference>
<evidence type="ECO:0000256" key="1">
    <source>
        <dbReference type="SAM" id="MobiDB-lite"/>
    </source>
</evidence>